<evidence type="ECO:0000313" key="1">
    <source>
        <dbReference type="EMBL" id="BCO27123.1"/>
    </source>
</evidence>
<name>A0ABM7MLH4_9BURK</name>
<reference evidence="1 2" key="1">
    <citation type="journal article" date="2021" name="Microbiol. Spectr.">
        <title>A Single Bacterium Capable of Oxidation and Reduction of Iron at Circumneutral pH.</title>
        <authorList>
            <person name="Kato S."/>
            <person name="Ohkuma M."/>
        </authorList>
    </citation>
    <scope>NUCLEOTIDE SEQUENCE [LARGE SCALE GENOMIC DNA]</scope>
    <source>
        <strain evidence="1 2">MIZ03</strain>
    </source>
</reference>
<gene>
    <name evidence="1" type="ORF">MIZ03_2010</name>
</gene>
<dbReference type="EMBL" id="AP024238">
    <property type="protein sequence ID" value="BCO27123.1"/>
    <property type="molecule type" value="Genomic_DNA"/>
</dbReference>
<keyword evidence="2" id="KW-1185">Reference proteome</keyword>
<organism evidence="1 2">
    <name type="scientific">Rhodoferax lithotrophicus</name>
    <dbReference type="NCBI Taxonomy" id="2798804"/>
    <lineage>
        <taxon>Bacteria</taxon>
        <taxon>Pseudomonadati</taxon>
        <taxon>Pseudomonadota</taxon>
        <taxon>Betaproteobacteria</taxon>
        <taxon>Burkholderiales</taxon>
        <taxon>Comamonadaceae</taxon>
        <taxon>Rhodoferax</taxon>
    </lineage>
</organism>
<dbReference type="Proteomes" id="UP000824366">
    <property type="component" value="Chromosome"/>
</dbReference>
<proteinExistence type="predicted"/>
<evidence type="ECO:0000313" key="2">
    <source>
        <dbReference type="Proteomes" id="UP000824366"/>
    </source>
</evidence>
<protein>
    <submittedName>
        <fullName evidence="1">Uncharacterized protein</fullName>
    </submittedName>
</protein>
<sequence length="62" mass="7333">MLPQHHFSVQQLRYSPARPKHDRDFNFFDLTWRYTHIVHFGNSRGGHTHGLPLHTLLTDNIA</sequence>
<accession>A0ABM7MLH4</accession>